<evidence type="ECO:0000313" key="2">
    <source>
        <dbReference type="Proteomes" id="UP001054945"/>
    </source>
</evidence>
<evidence type="ECO:0000313" key="1">
    <source>
        <dbReference type="EMBL" id="GIZ01643.1"/>
    </source>
</evidence>
<accession>A0AAV4Y3J4</accession>
<protein>
    <submittedName>
        <fullName evidence="1">Uncharacterized protein</fullName>
    </submittedName>
</protein>
<dbReference type="AlphaFoldDB" id="A0AAV4Y3J4"/>
<gene>
    <name evidence="1" type="ORF">CEXT_809151</name>
</gene>
<name>A0AAV4Y3J4_CAEEX</name>
<dbReference type="Proteomes" id="UP001054945">
    <property type="component" value="Unassembled WGS sequence"/>
</dbReference>
<sequence length="258" mass="28180">MLASVTTVLARSAVSRAFTVFSDPSTVVSRFRVVSVLPQLSRRLARNRSCHVAYILAGLSSRYTDGVAFTNSSTVESVFQIVNNSSILLVNHFRQDAEPNCSWLEVESDHDDLGSHLKTTRWARSFVLCVYGVFEKYETVTLCHTDVRAALLLTCLPGATHNNAAGGQHHHCARNLLRFGQSEAIPVVVSGVKPALAAICASVLKSMAKATWLVLTKMRFPSLLTLQPSANTPCEDIMAGFRGLCCDANLLHSYRSIP</sequence>
<dbReference type="EMBL" id="BPLR01001328">
    <property type="protein sequence ID" value="GIZ01643.1"/>
    <property type="molecule type" value="Genomic_DNA"/>
</dbReference>
<proteinExistence type="predicted"/>
<organism evidence="1 2">
    <name type="scientific">Caerostris extrusa</name>
    <name type="common">Bark spider</name>
    <name type="synonym">Caerostris bankana</name>
    <dbReference type="NCBI Taxonomy" id="172846"/>
    <lineage>
        <taxon>Eukaryota</taxon>
        <taxon>Metazoa</taxon>
        <taxon>Ecdysozoa</taxon>
        <taxon>Arthropoda</taxon>
        <taxon>Chelicerata</taxon>
        <taxon>Arachnida</taxon>
        <taxon>Araneae</taxon>
        <taxon>Araneomorphae</taxon>
        <taxon>Entelegynae</taxon>
        <taxon>Araneoidea</taxon>
        <taxon>Araneidae</taxon>
        <taxon>Caerostris</taxon>
    </lineage>
</organism>
<reference evidence="1 2" key="1">
    <citation type="submission" date="2021-06" db="EMBL/GenBank/DDBJ databases">
        <title>Caerostris extrusa draft genome.</title>
        <authorList>
            <person name="Kono N."/>
            <person name="Arakawa K."/>
        </authorList>
    </citation>
    <scope>NUCLEOTIDE SEQUENCE [LARGE SCALE GENOMIC DNA]</scope>
</reference>
<comment type="caution">
    <text evidence="1">The sequence shown here is derived from an EMBL/GenBank/DDBJ whole genome shotgun (WGS) entry which is preliminary data.</text>
</comment>
<keyword evidence="2" id="KW-1185">Reference proteome</keyword>